<reference evidence="4 5" key="1">
    <citation type="submission" date="2020-08" db="EMBL/GenBank/DDBJ databases">
        <title>Genomic Encyclopedia of Type Strains, Phase IV (KMG-V): Genome sequencing to study the core and pangenomes of soil and plant-associated prokaryotes.</title>
        <authorList>
            <person name="Whitman W."/>
        </authorList>
    </citation>
    <scope>NUCLEOTIDE SEQUENCE [LARGE SCALE GENOMIC DNA]</scope>
    <source>
        <strain evidence="2 5">SEMIA 444</strain>
        <strain evidence="1 4">SEMIA 448</strain>
        <strain evidence="3 6">SEMIA 452</strain>
    </source>
</reference>
<dbReference type="Proteomes" id="UP000520770">
    <property type="component" value="Unassembled WGS sequence"/>
</dbReference>
<dbReference type="EMBL" id="JACIGW010000003">
    <property type="protein sequence ID" value="MBB4349283.1"/>
    <property type="molecule type" value="Genomic_DNA"/>
</dbReference>
<gene>
    <name evidence="2" type="ORF">GGE31_003008</name>
    <name evidence="1" type="ORF">GGE33_003045</name>
    <name evidence="3" type="ORF">GGE35_002949</name>
</gene>
<evidence type="ECO:0000313" key="4">
    <source>
        <dbReference type="Proteomes" id="UP000520770"/>
    </source>
</evidence>
<proteinExistence type="predicted"/>
<evidence type="ECO:0000313" key="5">
    <source>
        <dbReference type="Proteomes" id="UP000524535"/>
    </source>
</evidence>
<name>A0A7W6Y2M9_9HYPH</name>
<evidence type="ECO:0000313" key="1">
    <source>
        <dbReference type="EMBL" id="MBB4349283.1"/>
    </source>
</evidence>
<comment type="caution">
    <text evidence="3">The sequence shown here is derived from an EMBL/GenBank/DDBJ whole genome shotgun (WGS) entry which is preliminary data.</text>
</comment>
<evidence type="ECO:0000313" key="6">
    <source>
        <dbReference type="Proteomes" id="UP000576087"/>
    </source>
</evidence>
<dbReference type="Proteomes" id="UP000576087">
    <property type="component" value="Unassembled WGS sequence"/>
</dbReference>
<accession>A0A7W6Y2M9</accession>
<dbReference type="EMBL" id="JACIGY010000003">
    <property type="protein sequence ID" value="MBB4412495.1"/>
    <property type="molecule type" value="Genomic_DNA"/>
</dbReference>
<organism evidence="3 6">
    <name type="scientific">Aliirhizobium cellulosilyticum</name>
    <dbReference type="NCBI Taxonomy" id="393664"/>
    <lineage>
        <taxon>Bacteria</taxon>
        <taxon>Pseudomonadati</taxon>
        <taxon>Pseudomonadota</taxon>
        <taxon>Alphaproteobacteria</taxon>
        <taxon>Hyphomicrobiales</taxon>
        <taxon>Rhizobiaceae</taxon>
        <taxon>Aliirhizobium</taxon>
    </lineage>
</organism>
<protein>
    <submittedName>
        <fullName evidence="3">Uncharacterized protein</fullName>
    </submittedName>
</protein>
<dbReference type="RefSeq" id="WP_183824316.1">
    <property type="nucleotide sequence ID" value="NZ_JACIGW010000003.1"/>
</dbReference>
<dbReference type="EMBL" id="JACIHM010000003">
    <property type="protein sequence ID" value="MBB4447127.1"/>
    <property type="molecule type" value="Genomic_DNA"/>
</dbReference>
<keyword evidence="5" id="KW-1185">Reference proteome</keyword>
<evidence type="ECO:0000313" key="2">
    <source>
        <dbReference type="EMBL" id="MBB4412495.1"/>
    </source>
</evidence>
<dbReference type="Proteomes" id="UP000524535">
    <property type="component" value="Unassembled WGS sequence"/>
</dbReference>
<sequence length="258" mass="29071">MSFMKRLLKRPFTSDALHAMAEQHLTKPPLPDAMYEAAATMVGKKGVSLLDHWRSTFSIQLDEIASQKTWQAQRAMLLRIVLVEEGWSDVFACTNDIPSLEVWAHLVSENETFKQFPKETWKGLLLQRYILAILSATCLMEIGIKNFKIDGVKQLETRLHSEYYREILNLDLKIGIVIREMIDGCNSEDTMNVARLKDDVINPIIADQYKVLALVAEQIANSKVDIETVKGKMSTLDAKKREIGKALAAAQSSAAQYG</sequence>
<evidence type="ECO:0000313" key="3">
    <source>
        <dbReference type="EMBL" id="MBB4447127.1"/>
    </source>
</evidence>
<dbReference type="AlphaFoldDB" id="A0A7W6Y2M9"/>